<dbReference type="AlphaFoldDB" id="A0A919J2Q8"/>
<dbReference type="Pfam" id="PF00296">
    <property type="entry name" value="Bac_luciferase"/>
    <property type="match status" value="1"/>
</dbReference>
<evidence type="ECO:0000259" key="3">
    <source>
        <dbReference type="Pfam" id="PF00296"/>
    </source>
</evidence>
<dbReference type="InterPro" id="IPR011251">
    <property type="entry name" value="Luciferase-like_dom"/>
</dbReference>
<evidence type="ECO:0000313" key="5">
    <source>
        <dbReference type="Proteomes" id="UP000598174"/>
    </source>
</evidence>
<dbReference type="PANTHER" id="PTHR43244:SF1">
    <property type="entry name" value="5,10-METHYLENETETRAHYDROMETHANOPTERIN REDUCTASE"/>
    <property type="match status" value="1"/>
</dbReference>
<gene>
    <name evidence="4" type="primary">hmd_3</name>
    <name evidence="4" type="ORF">Afe05nite_46880</name>
</gene>
<keyword evidence="1" id="KW-0560">Oxidoreductase</keyword>
<organism evidence="4 5">
    <name type="scientific">Paractinoplanes ferrugineus</name>
    <dbReference type="NCBI Taxonomy" id="113564"/>
    <lineage>
        <taxon>Bacteria</taxon>
        <taxon>Bacillati</taxon>
        <taxon>Actinomycetota</taxon>
        <taxon>Actinomycetes</taxon>
        <taxon>Micromonosporales</taxon>
        <taxon>Micromonosporaceae</taxon>
        <taxon>Paractinoplanes</taxon>
    </lineage>
</organism>
<evidence type="ECO:0000256" key="2">
    <source>
        <dbReference type="SAM" id="MobiDB-lite"/>
    </source>
</evidence>
<dbReference type="RefSeq" id="WP_203819314.1">
    <property type="nucleotide sequence ID" value="NZ_BAAABP010000063.1"/>
</dbReference>
<keyword evidence="5" id="KW-1185">Reference proteome</keyword>
<name>A0A919J2Q8_9ACTN</name>
<accession>A0A919J2Q8</accession>
<dbReference type="Gene3D" id="3.20.20.30">
    <property type="entry name" value="Luciferase-like domain"/>
    <property type="match status" value="1"/>
</dbReference>
<reference evidence="4" key="1">
    <citation type="submission" date="2021-01" db="EMBL/GenBank/DDBJ databases">
        <title>Whole genome shotgun sequence of Actinoplanes ferrugineus NBRC 15555.</title>
        <authorList>
            <person name="Komaki H."/>
            <person name="Tamura T."/>
        </authorList>
    </citation>
    <scope>NUCLEOTIDE SEQUENCE</scope>
    <source>
        <strain evidence="4">NBRC 15555</strain>
    </source>
</reference>
<sequence length="361" mass="36397">MAHVGVMLPRDLPAAQVLTYARRAEELGFDELWVVEDLGFRGGVAQAGAVLAATSRIVVGIGILPAGARNAAFAAMELATLAQLFPDRLIAGLGHGMPDWMRSAGAWPASPLTLLREYATALRTLLRGEPGPPAGRYVDVAGVRIGEIPATPPPVVLGVRGPKSIALAGEVADGLLLAEPATPPYIADSRRRLTPAAVPAGAAVAGAGSAMAGPAGSAMAGPAGAAMAGPNGAAAGSGAGAAERPLVITYDAAVVADDGRAARDLARPGLAWIGEPDWAPHLAPLPFAADLARHREAAAGPTEFAATMPDEWVGELALAGTPDEVRARIAARHAAGATSVVLIPAEPDPLTALTALARARP</sequence>
<feature type="domain" description="Luciferase-like" evidence="3">
    <location>
        <begin position="6"/>
        <end position="201"/>
    </location>
</feature>
<dbReference type="PANTHER" id="PTHR43244">
    <property type="match status" value="1"/>
</dbReference>
<dbReference type="SUPFAM" id="SSF51679">
    <property type="entry name" value="Bacterial luciferase-like"/>
    <property type="match status" value="2"/>
</dbReference>
<dbReference type="GO" id="GO:0016705">
    <property type="term" value="F:oxidoreductase activity, acting on paired donors, with incorporation or reduction of molecular oxygen"/>
    <property type="evidence" value="ECO:0007669"/>
    <property type="project" value="InterPro"/>
</dbReference>
<dbReference type="InterPro" id="IPR036661">
    <property type="entry name" value="Luciferase-like_sf"/>
</dbReference>
<feature type="region of interest" description="Disordered" evidence="2">
    <location>
        <begin position="219"/>
        <end position="238"/>
    </location>
</feature>
<evidence type="ECO:0000256" key="1">
    <source>
        <dbReference type="ARBA" id="ARBA00023002"/>
    </source>
</evidence>
<dbReference type="InterPro" id="IPR050564">
    <property type="entry name" value="F420-G6PD/mer"/>
</dbReference>
<proteinExistence type="predicted"/>
<dbReference type="EMBL" id="BOMM01000044">
    <property type="protein sequence ID" value="GIE12848.1"/>
    <property type="molecule type" value="Genomic_DNA"/>
</dbReference>
<dbReference type="Proteomes" id="UP000598174">
    <property type="component" value="Unassembled WGS sequence"/>
</dbReference>
<comment type="caution">
    <text evidence="4">The sequence shown here is derived from an EMBL/GenBank/DDBJ whole genome shotgun (WGS) entry which is preliminary data.</text>
</comment>
<protein>
    <submittedName>
        <fullName evidence="4">N5,N10-methylene tetrahydromethanopterin reductase</fullName>
    </submittedName>
</protein>
<evidence type="ECO:0000313" key="4">
    <source>
        <dbReference type="EMBL" id="GIE12848.1"/>
    </source>
</evidence>